<dbReference type="Proteomes" id="UP000241954">
    <property type="component" value="Unassembled WGS sequence"/>
</dbReference>
<name>A0A2T3MLE5_9GAMM</name>
<proteinExistence type="predicted"/>
<gene>
    <name evidence="1" type="ORF">C9I88_09865</name>
</gene>
<sequence>MMKFTLEGNDCMPPISGGYLLIYRGSEEITVVSVPSPNFMADRYRDSVSENYDSFEDEKGNKFNINIWSSNVGVDWTLDVETEDGTLKEQIRVEYHANEF</sequence>
<evidence type="ECO:0000313" key="1">
    <source>
        <dbReference type="EMBL" id="PSV97088.1"/>
    </source>
</evidence>
<evidence type="ECO:0000313" key="2">
    <source>
        <dbReference type="Proteomes" id="UP000241954"/>
    </source>
</evidence>
<dbReference type="EMBL" id="PYLW01000008">
    <property type="protein sequence ID" value="PSV97088.1"/>
    <property type="molecule type" value="Genomic_DNA"/>
</dbReference>
<accession>A0A2T3MLE5</accession>
<dbReference type="RefSeq" id="WP_107237284.1">
    <property type="nucleotide sequence ID" value="NZ_PYLW01000008.1"/>
</dbReference>
<comment type="caution">
    <text evidence="1">The sequence shown here is derived from an EMBL/GenBank/DDBJ whole genome shotgun (WGS) entry which is preliminary data.</text>
</comment>
<reference evidence="1 2" key="1">
    <citation type="submission" date="2018-01" db="EMBL/GenBank/DDBJ databases">
        <title>Whole genome sequencing of Histamine producing bacteria.</title>
        <authorList>
            <person name="Butler K."/>
        </authorList>
    </citation>
    <scope>NUCLEOTIDE SEQUENCE [LARGE SCALE GENOMIC DNA]</scope>
    <source>
        <strain evidence="1 2">NCIMB 13481</strain>
    </source>
</reference>
<organism evidence="1 2">
    <name type="scientific">Photobacterium iliopiscarium</name>
    <dbReference type="NCBI Taxonomy" id="56192"/>
    <lineage>
        <taxon>Bacteria</taxon>
        <taxon>Pseudomonadati</taxon>
        <taxon>Pseudomonadota</taxon>
        <taxon>Gammaproteobacteria</taxon>
        <taxon>Vibrionales</taxon>
        <taxon>Vibrionaceae</taxon>
        <taxon>Photobacterium</taxon>
    </lineage>
</organism>
<dbReference type="AlphaFoldDB" id="A0A2T3MLE5"/>
<protein>
    <submittedName>
        <fullName evidence="1">Uncharacterized protein</fullName>
    </submittedName>
</protein>